<reference evidence="3" key="1">
    <citation type="submission" date="2021-02" db="EMBL/GenBank/DDBJ databases">
        <authorList>
            <person name="Palmer J.M."/>
        </authorList>
    </citation>
    <scope>NUCLEOTIDE SEQUENCE</scope>
    <source>
        <strain evidence="3">SCRP734</strain>
    </source>
</reference>
<name>A0A8T1W2K3_9STRA</name>
<feature type="transmembrane region" description="Helical" evidence="2">
    <location>
        <begin position="395"/>
        <end position="418"/>
    </location>
</feature>
<feature type="region of interest" description="Disordered" evidence="1">
    <location>
        <begin position="19"/>
        <end position="42"/>
    </location>
</feature>
<feature type="transmembrane region" description="Helical" evidence="2">
    <location>
        <begin position="313"/>
        <end position="336"/>
    </location>
</feature>
<dbReference type="PANTHER" id="PTHR45720:SF10">
    <property type="entry name" value="CHLORIDE CHANNEL PROTEIN 2"/>
    <property type="match status" value="1"/>
</dbReference>
<dbReference type="InterPro" id="IPR001807">
    <property type="entry name" value="ClC"/>
</dbReference>
<keyword evidence="2" id="KW-0812">Transmembrane</keyword>
<comment type="caution">
    <text evidence="3">The sequence shown here is derived from an EMBL/GenBank/DDBJ whole genome shotgun (WGS) entry which is preliminary data.</text>
</comment>
<feature type="transmembrane region" description="Helical" evidence="2">
    <location>
        <begin position="277"/>
        <end position="301"/>
    </location>
</feature>
<feature type="transmembrane region" description="Helical" evidence="2">
    <location>
        <begin position="555"/>
        <end position="575"/>
    </location>
</feature>
<dbReference type="PANTHER" id="PTHR45720">
    <property type="entry name" value="CHLORIDE CHANNEL PROTEIN 2"/>
    <property type="match status" value="1"/>
</dbReference>
<feature type="compositionally biased region" description="Low complexity" evidence="1">
    <location>
        <begin position="19"/>
        <end position="29"/>
    </location>
</feature>
<feature type="transmembrane region" description="Helical" evidence="2">
    <location>
        <begin position="224"/>
        <end position="242"/>
    </location>
</feature>
<evidence type="ECO:0000313" key="4">
    <source>
        <dbReference type="Proteomes" id="UP000694044"/>
    </source>
</evidence>
<dbReference type="InterPro" id="IPR050970">
    <property type="entry name" value="Cl_channel_volt-gated"/>
</dbReference>
<feature type="transmembrane region" description="Helical" evidence="2">
    <location>
        <begin position="131"/>
        <end position="158"/>
    </location>
</feature>
<accession>A0A8T1W2K3</accession>
<protein>
    <submittedName>
        <fullName evidence="3">Dipeptidyl peptidase 2</fullName>
    </submittedName>
</protein>
<feature type="transmembrane region" description="Helical" evidence="2">
    <location>
        <begin position="479"/>
        <end position="505"/>
    </location>
</feature>
<organism evidence="3 4">
    <name type="scientific">Phytophthora pseudosyringae</name>
    <dbReference type="NCBI Taxonomy" id="221518"/>
    <lineage>
        <taxon>Eukaryota</taxon>
        <taxon>Sar</taxon>
        <taxon>Stramenopiles</taxon>
        <taxon>Oomycota</taxon>
        <taxon>Peronosporomycetes</taxon>
        <taxon>Peronosporales</taxon>
        <taxon>Peronosporaceae</taxon>
        <taxon>Phytophthora</taxon>
    </lineage>
</organism>
<keyword evidence="2" id="KW-1133">Transmembrane helix</keyword>
<keyword evidence="4" id="KW-1185">Reference proteome</keyword>
<dbReference type="Pfam" id="PF00654">
    <property type="entry name" value="Voltage_CLC"/>
    <property type="match status" value="1"/>
</dbReference>
<evidence type="ECO:0000256" key="1">
    <source>
        <dbReference type="SAM" id="MobiDB-lite"/>
    </source>
</evidence>
<evidence type="ECO:0000313" key="3">
    <source>
        <dbReference type="EMBL" id="KAG7387847.1"/>
    </source>
</evidence>
<gene>
    <name evidence="3" type="primary">CLH-4_9</name>
    <name evidence="3" type="ORF">PHYPSEUDO_013618</name>
</gene>
<dbReference type="GO" id="GO:0005247">
    <property type="term" value="F:voltage-gated chloride channel activity"/>
    <property type="evidence" value="ECO:0007669"/>
    <property type="project" value="TreeGrafter"/>
</dbReference>
<dbReference type="OrthoDB" id="4564at2759"/>
<feature type="transmembrane region" description="Helical" evidence="2">
    <location>
        <begin position="526"/>
        <end position="549"/>
    </location>
</feature>
<feature type="transmembrane region" description="Helical" evidence="2">
    <location>
        <begin position="356"/>
        <end position="374"/>
    </location>
</feature>
<dbReference type="GO" id="GO:0016020">
    <property type="term" value="C:membrane"/>
    <property type="evidence" value="ECO:0007669"/>
    <property type="project" value="InterPro"/>
</dbReference>
<dbReference type="Proteomes" id="UP000694044">
    <property type="component" value="Unassembled WGS sequence"/>
</dbReference>
<proteinExistence type="predicted"/>
<dbReference type="AlphaFoldDB" id="A0A8T1W2K3"/>
<feature type="transmembrane region" description="Helical" evidence="2">
    <location>
        <begin position="178"/>
        <end position="203"/>
    </location>
</feature>
<keyword evidence="2" id="KW-0472">Membrane</keyword>
<evidence type="ECO:0000256" key="2">
    <source>
        <dbReference type="SAM" id="Phobius"/>
    </source>
</evidence>
<sequence length="774" mass="83432">MSSPPRSLSPPAVAVQVVESSAAPASQPVGEARATASSWAKGWSPSAALGQAKTAMTHSEADRNPLSARYRPLQLLDDASDDESDGEWQGEARGAPSFVREAAASSPAAAAPLARSLLERERMTSFLQSSWVFLLLLSSLTSVTAWSVDAGVLVVARLHASFTELGGGWSLGYLFHVLFRVAILLLGVGCTVALCPEAAGSGIPEMRSILGGFPYPNYLTGRALIAKGCALVLALGSGLTIGKEGPFVHLSSIIARQLLRLPLFEQIRQSKDLTHHVLAAACAVGVTATFGAPVGGVLFSIEVTTSYYVTSNYWRAFFSSVVGVVVFRALNSLLAGSYGSLFTTDFGALPYETFEIAFFLLLAVICGLLAALLVRSYRKVLELKKRFEDHYLLPWCGRFPGLSPFIYAALVAFLFSLVEYPVGSFMQLTQRQTIDDMFSTKTLTAADVSTATHLSIDFGSSWTSPSLVLNLFAYVVVRFWALAISATVFVPSGIVTPVFAIGAAVGRLFGEVVVILSEGELSIGGYAVVGAASFTAGVTGTISIAVIVFELTGQLSYMIPVLLCVIVGRAVTRFFSLDMYETMARQKNLPQWPDLTKQISYSLTAGDLMRDVPPYYLVRRQTLASIKHLLEVTGRGKKRKTVRVFPVVDDAKTMVLLGVATREELESLVVLWELSLRSGKVTDGRVSVAGIIPDQAVVLSNPATETSEVVDLVHLELLSLDDEHFHVPRDTFASHVILLISVHKCPQLFVTHRGKLQGVVHAADLLARSRKYML</sequence>
<dbReference type="EMBL" id="JAGDFM010000071">
    <property type="protein sequence ID" value="KAG7387847.1"/>
    <property type="molecule type" value="Genomic_DNA"/>
</dbReference>